<keyword evidence="3" id="KW-1185">Reference proteome</keyword>
<organism evidence="2 3">
    <name type="scientific">Mucilaginibacter gotjawali</name>
    <dbReference type="NCBI Taxonomy" id="1550579"/>
    <lineage>
        <taxon>Bacteria</taxon>
        <taxon>Pseudomonadati</taxon>
        <taxon>Bacteroidota</taxon>
        <taxon>Sphingobacteriia</taxon>
        <taxon>Sphingobacteriales</taxon>
        <taxon>Sphingobacteriaceae</taxon>
        <taxon>Mucilaginibacter</taxon>
    </lineage>
</organism>
<dbReference type="Proteomes" id="UP000218263">
    <property type="component" value="Chromosome"/>
</dbReference>
<keyword evidence="1" id="KW-1133">Transmembrane helix</keyword>
<name>A0A0X8X2V6_9SPHI</name>
<reference evidence="2 3" key="1">
    <citation type="submission" date="2015-12" db="EMBL/GenBank/DDBJ databases">
        <title>Genome sequence of Mucilaginibacter gotjawali.</title>
        <authorList>
            <person name="Lee J.S."/>
            <person name="Lee K.C."/>
            <person name="Kim K.K."/>
            <person name="Lee B.W."/>
        </authorList>
    </citation>
    <scope>NUCLEOTIDE SEQUENCE [LARGE SCALE GENOMIC DNA]</scope>
    <source>
        <strain evidence="2 3">SA3-7</strain>
    </source>
</reference>
<dbReference type="AlphaFoldDB" id="A0A0X8X2V6"/>
<accession>A0A0X8X2V6</accession>
<feature type="transmembrane region" description="Helical" evidence="1">
    <location>
        <begin position="15"/>
        <end position="31"/>
    </location>
</feature>
<evidence type="ECO:0008006" key="4">
    <source>
        <dbReference type="Google" id="ProtNLM"/>
    </source>
</evidence>
<proteinExistence type="predicted"/>
<sequence>MSVNPLKTNRLSGKYYLFILLFLSGCSKMVYTREVVDHLHTKADLVKELGEPDKKTPYPGFEEWVYYRDTLSTLNQSDTLSNSRIVPIKDSLTNKIVALHTASIKFHIDSANRIISYKNDGVNLSKKVKENFGASVLDVLAGTLVILLVVGYEIAKDKIDL</sequence>
<evidence type="ECO:0000313" key="3">
    <source>
        <dbReference type="Proteomes" id="UP000218263"/>
    </source>
</evidence>
<dbReference type="KEGG" id="mgot:MgSA37_02882"/>
<keyword evidence="1" id="KW-0812">Transmembrane</keyword>
<protein>
    <recommendedName>
        <fullName evidence="4">Lipoprotein</fullName>
    </recommendedName>
</protein>
<dbReference type="EMBL" id="AP017313">
    <property type="protein sequence ID" value="BAU54704.1"/>
    <property type="molecule type" value="Genomic_DNA"/>
</dbReference>
<evidence type="ECO:0000313" key="2">
    <source>
        <dbReference type="EMBL" id="BAU54704.1"/>
    </source>
</evidence>
<gene>
    <name evidence="2" type="ORF">MgSA37_02882</name>
</gene>
<evidence type="ECO:0000256" key="1">
    <source>
        <dbReference type="SAM" id="Phobius"/>
    </source>
</evidence>
<keyword evidence="1" id="KW-0472">Membrane</keyword>
<feature type="transmembrane region" description="Helical" evidence="1">
    <location>
        <begin position="136"/>
        <end position="155"/>
    </location>
</feature>
<dbReference type="PROSITE" id="PS51257">
    <property type="entry name" value="PROKAR_LIPOPROTEIN"/>
    <property type="match status" value="1"/>
</dbReference>